<dbReference type="Proteomes" id="UP000295122">
    <property type="component" value="Unassembled WGS sequence"/>
</dbReference>
<reference evidence="2 3" key="1">
    <citation type="submission" date="2019-03" db="EMBL/GenBank/DDBJ databases">
        <title>Genomic Encyclopedia of Type Strains, Phase IV (KMG-IV): sequencing the most valuable type-strain genomes for metagenomic binning, comparative biology and taxonomic classification.</title>
        <authorList>
            <person name="Goeker M."/>
        </authorList>
    </citation>
    <scope>NUCLEOTIDE SEQUENCE [LARGE SCALE GENOMIC DNA]</scope>
    <source>
        <strain evidence="2 3">DSM 25903</strain>
    </source>
</reference>
<evidence type="ECO:0000313" key="3">
    <source>
        <dbReference type="Proteomes" id="UP000295122"/>
    </source>
</evidence>
<gene>
    <name evidence="2" type="ORF">EV668_0314</name>
</gene>
<sequence>MSRSIIKSRLDRLEKEHHGDRNRVHVISDHSGDPAEVDRQKAALIASGEAYESDLFVVLRKLSAMGE</sequence>
<dbReference type="AlphaFoldDB" id="A0A4R7C3P2"/>
<evidence type="ECO:0000313" key="2">
    <source>
        <dbReference type="EMBL" id="TDR93064.1"/>
    </source>
</evidence>
<feature type="region of interest" description="Disordered" evidence="1">
    <location>
        <begin position="1"/>
        <end position="33"/>
    </location>
</feature>
<evidence type="ECO:0000256" key="1">
    <source>
        <dbReference type="SAM" id="MobiDB-lite"/>
    </source>
</evidence>
<keyword evidence="3" id="KW-1185">Reference proteome</keyword>
<dbReference type="RefSeq" id="WP_133768096.1">
    <property type="nucleotide sequence ID" value="NZ_SNZR01000011.1"/>
</dbReference>
<comment type="caution">
    <text evidence="2">The sequence shown here is derived from an EMBL/GenBank/DDBJ whole genome shotgun (WGS) entry which is preliminary data.</text>
</comment>
<organism evidence="2 3">
    <name type="scientific">Enterovirga rhinocerotis</name>
    <dbReference type="NCBI Taxonomy" id="1339210"/>
    <lineage>
        <taxon>Bacteria</taxon>
        <taxon>Pseudomonadati</taxon>
        <taxon>Pseudomonadota</taxon>
        <taxon>Alphaproteobacteria</taxon>
        <taxon>Hyphomicrobiales</taxon>
        <taxon>Methylobacteriaceae</taxon>
        <taxon>Enterovirga</taxon>
    </lineage>
</organism>
<dbReference type="EMBL" id="SNZR01000011">
    <property type="protein sequence ID" value="TDR93064.1"/>
    <property type="molecule type" value="Genomic_DNA"/>
</dbReference>
<protein>
    <submittedName>
        <fullName evidence="2">Uncharacterized protein</fullName>
    </submittedName>
</protein>
<proteinExistence type="predicted"/>
<name>A0A4R7C3P2_9HYPH</name>
<feature type="compositionally biased region" description="Basic and acidic residues" evidence="1">
    <location>
        <begin position="8"/>
        <end position="33"/>
    </location>
</feature>
<accession>A0A4R7C3P2</accession>